<evidence type="ECO:0000313" key="4">
    <source>
        <dbReference type="Proteomes" id="UP000036851"/>
    </source>
</evidence>
<dbReference type="EMBL" id="JRXE01000010">
    <property type="protein sequence ID" value="KOC90510.1"/>
    <property type="molecule type" value="Genomic_DNA"/>
</dbReference>
<keyword evidence="1" id="KW-0812">Transmembrane</keyword>
<feature type="transmembrane region" description="Helical" evidence="1">
    <location>
        <begin position="132"/>
        <end position="153"/>
    </location>
</feature>
<dbReference type="EMBL" id="JRXF01000012">
    <property type="protein sequence ID" value="KOC93612.1"/>
    <property type="molecule type" value="Genomic_DNA"/>
</dbReference>
<evidence type="ECO:0000313" key="2">
    <source>
        <dbReference type="EMBL" id="KOC90510.1"/>
    </source>
</evidence>
<feature type="transmembrane region" description="Helical" evidence="1">
    <location>
        <begin position="7"/>
        <end position="24"/>
    </location>
</feature>
<reference evidence="4 5" key="1">
    <citation type="journal article" date="2015" name="Int. J. Syst. Evol. Microbiol.">
        <title>Erwinia iniecta sp. nov., isolated from Russian wheat aphids (Diuraphis noxia).</title>
        <authorList>
            <person name="Campillo T."/>
            <person name="Luna E."/>
            <person name="Portier P."/>
            <person name="Fischer-Le Saux M."/>
            <person name="Lapitan N."/>
            <person name="Tisserat N.A."/>
            <person name="Leach J.E."/>
        </authorList>
    </citation>
    <scope>NUCLEOTIDE SEQUENCE [LARGE SCALE GENOMIC DNA]</scope>
    <source>
        <strain evidence="2 5">B120</strain>
        <strain evidence="3 4">B149</strain>
    </source>
</reference>
<feature type="transmembrane region" description="Helical" evidence="1">
    <location>
        <begin position="53"/>
        <end position="75"/>
    </location>
</feature>
<comment type="caution">
    <text evidence="2">The sequence shown here is derived from an EMBL/GenBank/DDBJ whole genome shotgun (WGS) entry which is preliminary data.</text>
</comment>
<dbReference type="AlphaFoldDB" id="A0A0L7T585"/>
<feature type="transmembrane region" description="Helical" evidence="1">
    <location>
        <begin position="159"/>
        <end position="178"/>
    </location>
</feature>
<keyword evidence="1" id="KW-0472">Membrane</keyword>
<dbReference type="PATRIC" id="fig|1560201.3.peg.1938"/>
<feature type="transmembrane region" description="Helical" evidence="1">
    <location>
        <begin position="81"/>
        <end position="107"/>
    </location>
</feature>
<evidence type="ECO:0000313" key="3">
    <source>
        <dbReference type="EMBL" id="KOC93612.1"/>
    </source>
</evidence>
<dbReference type="Proteomes" id="UP000036851">
    <property type="component" value="Unassembled WGS sequence"/>
</dbReference>
<dbReference type="Proteomes" id="UP000037088">
    <property type="component" value="Unassembled WGS sequence"/>
</dbReference>
<sequence>MPLLLRLLPWVITFAWPFLVWLAVSHPQLHGLLPLLALLFLLRWQGIRSSSGAFARCGQLLALAGAVLCLASFLLRAHQLLLWYPVAVNLVMLLLFGGSLFSAMPLVERLARLREPQLPPQAVRWTRRVTQIWCLFFIFNGSVATFTCLSGNLHAWTLWNGFISYLLMGTLMASEWLLRQRRLRRVG</sequence>
<protein>
    <submittedName>
        <fullName evidence="2">DNA gyrase subunit B</fullName>
    </submittedName>
</protein>
<organism evidence="2 5">
    <name type="scientific">Winslowiella iniecta</name>
    <dbReference type="NCBI Taxonomy" id="1560201"/>
    <lineage>
        <taxon>Bacteria</taxon>
        <taxon>Pseudomonadati</taxon>
        <taxon>Pseudomonadota</taxon>
        <taxon>Gammaproteobacteria</taxon>
        <taxon>Enterobacterales</taxon>
        <taxon>Erwiniaceae</taxon>
        <taxon>Winslowiella</taxon>
    </lineage>
</organism>
<dbReference type="OrthoDB" id="8537043at2"/>
<feature type="transmembrane region" description="Helical" evidence="1">
    <location>
        <begin position="30"/>
        <end position="46"/>
    </location>
</feature>
<evidence type="ECO:0000313" key="5">
    <source>
        <dbReference type="Proteomes" id="UP000037088"/>
    </source>
</evidence>
<gene>
    <name evidence="2" type="ORF">NG42_09115</name>
    <name evidence="3" type="ORF">NG43_08950</name>
</gene>
<keyword evidence="5" id="KW-1185">Reference proteome</keyword>
<evidence type="ECO:0000256" key="1">
    <source>
        <dbReference type="SAM" id="Phobius"/>
    </source>
</evidence>
<name>A0A0L7T585_9GAMM</name>
<dbReference type="STRING" id="1560201.NG42_09115"/>
<dbReference type="RefSeq" id="WP_052898974.1">
    <property type="nucleotide sequence ID" value="NZ_JRXE01000010.1"/>
</dbReference>
<keyword evidence="1" id="KW-1133">Transmembrane helix</keyword>
<accession>A0A0L7T585</accession>
<proteinExistence type="predicted"/>